<name>A0ABV3GI58_MICGL</name>
<keyword evidence="1" id="KW-0808">Transferase</keyword>
<dbReference type="RefSeq" id="WP_358135477.1">
    <property type="nucleotide sequence ID" value="NZ_JBFALK010000012.1"/>
</dbReference>
<organism evidence="4 5">
    <name type="scientific">Microtetraspora glauca</name>
    <dbReference type="NCBI Taxonomy" id="1996"/>
    <lineage>
        <taxon>Bacteria</taxon>
        <taxon>Bacillati</taxon>
        <taxon>Actinomycetota</taxon>
        <taxon>Actinomycetes</taxon>
        <taxon>Streptosporangiales</taxon>
        <taxon>Streptosporangiaceae</taxon>
        <taxon>Microtetraspora</taxon>
    </lineage>
</organism>
<reference evidence="4 5" key="1">
    <citation type="submission" date="2024-06" db="EMBL/GenBank/DDBJ databases">
        <title>The Natural Products Discovery Center: Release of the First 8490 Sequenced Strains for Exploring Actinobacteria Biosynthetic Diversity.</title>
        <authorList>
            <person name="Kalkreuter E."/>
            <person name="Kautsar S.A."/>
            <person name="Yang D."/>
            <person name="Bader C.D."/>
            <person name="Teijaro C.N."/>
            <person name="Fluegel L."/>
            <person name="Davis C.M."/>
            <person name="Simpson J.R."/>
            <person name="Lauterbach L."/>
            <person name="Steele A.D."/>
            <person name="Gui C."/>
            <person name="Meng S."/>
            <person name="Li G."/>
            <person name="Viehrig K."/>
            <person name="Ye F."/>
            <person name="Su P."/>
            <person name="Kiefer A.F."/>
            <person name="Nichols A."/>
            <person name="Cepeda A.J."/>
            <person name="Yan W."/>
            <person name="Fan B."/>
            <person name="Jiang Y."/>
            <person name="Adhikari A."/>
            <person name="Zheng C.-J."/>
            <person name="Schuster L."/>
            <person name="Cowan T.M."/>
            <person name="Smanski M.J."/>
            <person name="Chevrette M.G."/>
            <person name="De Carvalho L.P.S."/>
            <person name="Shen B."/>
        </authorList>
    </citation>
    <scope>NUCLEOTIDE SEQUENCE [LARGE SCALE GENOMIC DNA]</scope>
    <source>
        <strain evidence="4 5">NPDC050100</strain>
    </source>
</reference>
<sequence length="180" mass="19807">MGDMTGNVSMRRIGPDDWAVWRELRLTALADAPDAFGASLATEQTYDEATWRARLRPEGGLRAVAFRDVTPVGIVGAYFPEEGPDAVELISMWVHPSARGDGTAGILVNEVIAWAQEQRYPTIALYVVEGNDRARRLYERLGFVGTGECEPLLSNPSLQCRRMVYAVDRVERTGHAGGGR</sequence>
<comment type="caution">
    <text evidence="4">The sequence shown here is derived from an EMBL/GenBank/DDBJ whole genome shotgun (WGS) entry which is preliminary data.</text>
</comment>
<accession>A0ABV3GI58</accession>
<dbReference type="InterPro" id="IPR016181">
    <property type="entry name" value="Acyl_CoA_acyltransferase"/>
</dbReference>
<dbReference type="PANTHER" id="PTHR43877:SF2">
    <property type="entry name" value="AMINOALKYLPHOSPHONATE N-ACETYLTRANSFERASE-RELATED"/>
    <property type="match status" value="1"/>
</dbReference>
<evidence type="ECO:0000313" key="4">
    <source>
        <dbReference type="EMBL" id="MEV0971304.1"/>
    </source>
</evidence>
<dbReference type="Pfam" id="PF00583">
    <property type="entry name" value="Acetyltransf_1"/>
    <property type="match status" value="1"/>
</dbReference>
<dbReference type="CDD" id="cd04301">
    <property type="entry name" value="NAT_SF"/>
    <property type="match status" value="1"/>
</dbReference>
<evidence type="ECO:0000313" key="5">
    <source>
        <dbReference type="Proteomes" id="UP001551675"/>
    </source>
</evidence>
<dbReference type="PROSITE" id="PS51186">
    <property type="entry name" value="GNAT"/>
    <property type="match status" value="1"/>
</dbReference>
<evidence type="ECO:0000256" key="1">
    <source>
        <dbReference type="ARBA" id="ARBA00022679"/>
    </source>
</evidence>
<evidence type="ECO:0000259" key="3">
    <source>
        <dbReference type="PROSITE" id="PS51186"/>
    </source>
</evidence>
<gene>
    <name evidence="4" type="ORF">AB0I59_21970</name>
</gene>
<protein>
    <submittedName>
        <fullName evidence="4">GNAT family N-acetyltransferase</fullName>
    </submittedName>
</protein>
<feature type="domain" description="N-acetyltransferase" evidence="3">
    <location>
        <begin position="8"/>
        <end position="171"/>
    </location>
</feature>
<dbReference type="SUPFAM" id="SSF55729">
    <property type="entry name" value="Acyl-CoA N-acyltransferases (Nat)"/>
    <property type="match status" value="1"/>
</dbReference>
<proteinExistence type="predicted"/>
<dbReference type="PANTHER" id="PTHR43877">
    <property type="entry name" value="AMINOALKYLPHOSPHONATE N-ACETYLTRANSFERASE-RELATED-RELATED"/>
    <property type="match status" value="1"/>
</dbReference>
<evidence type="ECO:0000256" key="2">
    <source>
        <dbReference type="ARBA" id="ARBA00023315"/>
    </source>
</evidence>
<dbReference type="InterPro" id="IPR050832">
    <property type="entry name" value="Bact_Acetyltransf"/>
</dbReference>
<dbReference type="InterPro" id="IPR000182">
    <property type="entry name" value="GNAT_dom"/>
</dbReference>
<dbReference type="EMBL" id="JBFALK010000012">
    <property type="protein sequence ID" value="MEV0971304.1"/>
    <property type="molecule type" value="Genomic_DNA"/>
</dbReference>
<keyword evidence="2" id="KW-0012">Acyltransferase</keyword>
<dbReference type="Gene3D" id="3.40.630.30">
    <property type="match status" value="1"/>
</dbReference>
<keyword evidence="5" id="KW-1185">Reference proteome</keyword>
<dbReference type="Proteomes" id="UP001551675">
    <property type="component" value="Unassembled WGS sequence"/>
</dbReference>